<gene>
    <name evidence="3" type="ORF">Focb16_v002164</name>
</gene>
<dbReference type="AlphaFoldDB" id="A0A559L534"/>
<accession>A0A559L534</accession>
<proteinExistence type="predicted"/>
<feature type="region of interest" description="Disordered" evidence="2">
    <location>
        <begin position="25"/>
        <end position="45"/>
    </location>
</feature>
<name>A0A559L534_FUSOC</name>
<evidence type="ECO:0008006" key="5">
    <source>
        <dbReference type="Google" id="ProtNLM"/>
    </source>
</evidence>
<evidence type="ECO:0000313" key="3">
    <source>
        <dbReference type="EMBL" id="TVY68038.1"/>
    </source>
</evidence>
<reference evidence="3 4" key="1">
    <citation type="journal article" date="2019" name="Microbiol. Resour. Announc.">
        <title>High-quality draft genome sequence of Fusarium oxysporum f. sp. cubense strain 160527, a causal agent of Panama disease.</title>
        <authorList>
            <person name="Asai S."/>
            <person name="Ayukawa Y."/>
            <person name="Gan P."/>
            <person name="Masuda S."/>
            <person name="Komatsu K."/>
            <person name="Shirasu K."/>
            <person name="Arie T."/>
        </authorList>
    </citation>
    <scope>NUCLEOTIDE SEQUENCE [LARGE SCALE GENOMIC DNA]</scope>
    <source>
        <strain evidence="3 4">160527</strain>
    </source>
</reference>
<keyword evidence="1" id="KW-0175">Coiled coil</keyword>
<protein>
    <recommendedName>
        <fullName evidence="5">DUF4238 domain-containing protein</fullName>
    </recommendedName>
</protein>
<organism evidence="3 4">
    <name type="scientific">Fusarium oxysporum f. sp. cubense</name>
    <dbReference type="NCBI Taxonomy" id="61366"/>
    <lineage>
        <taxon>Eukaryota</taxon>
        <taxon>Fungi</taxon>
        <taxon>Dikarya</taxon>
        <taxon>Ascomycota</taxon>
        <taxon>Pezizomycotina</taxon>
        <taxon>Sordariomycetes</taxon>
        <taxon>Hypocreomycetidae</taxon>
        <taxon>Hypocreales</taxon>
        <taxon>Nectriaceae</taxon>
        <taxon>Fusarium</taxon>
        <taxon>Fusarium oxysporum species complex</taxon>
    </lineage>
</organism>
<dbReference type="EMBL" id="SRMI01000006">
    <property type="protein sequence ID" value="TVY68038.1"/>
    <property type="molecule type" value="Genomic_DNA"/>
</dbReference>
<evidence type="ECO:0000256" key="1">
    <source>
        <dbReference type="SAM" id="Coils"/>
    </source>
</evidence>
<evidence type="ECO:0000256" key="2">
    <source>
        <dbReference type="SAM" id="MobiDB-lite"/>
    </source>
</evidence>
<dbReference type="Pfam" id="PF14022">
    <property type="entry name" value="DUF4238"/>
    <property type="match status" value="1"/>
</dbReference>
<comment type="caution">
    <text evidence="3">The sequence shown here is derived from an EMBL/GenBank/DDBJ whole genome shotgun (WGS) entry which is preliminary data.</text>
</comment>
<feature type="coiled-coil region" evidence="1">
    <location>
        <begin position="80"/>
        <end position="107"/>
    </location>
</feature>
<sequence>MQTNSQYQHYIPQFILRNFSHRYKPSKRKGHWKHGGSRPKKGMRNGENVLNIVDLTSDQDQLREEPVSRWFGQINMYNDTAAAINSQKNLEQELSKLESRTAEILQKVKKAHEAGEPGIYLNRSERNLLRKFLFIMKYRGLGFYGKYRSGDQYSYTSEDKNLLRSYMSEKGF</sequence>
<dbReference type="Proteomes" id="UP000320707">
    <property type="component" value="Unassembled WGS sequence"/>
</dbReference>
<feature type="compositionally biased region" description="Basic residues" evidence="2">
    <location>
        <begin position="25"/>
        <end position="43"/>
    </location>
</feature>
<evidence type="ECO:0000313" key="4">
    <source>
        <dbReference type="Proteomes" id="UP000320707"/>
    </source>
</evidence>
<dbReference type="InterPro" id="IPR025332">
    <property type="entry name" value="DUF4238"/>
</dbReference>